<evidence type="ECO:0000313" key="2">
    <source>
        <dbReference type="Proteomes" id="UP000499080"/>
    </source>
</evidence>
<name>A0A4Y2KF15_ARAVE</name>
<sequence>MGRCNSGFLSCERVGIICVLKFYESTRGLCPSWLTLANPQEDCVASQVCYCYSHGKSLPSNASLMVGKRVLQGEAWSDLSDSFGTHDLGDHFGDLARNLATLATNR</sequence>
<reference evidence="1 2" key="1">
    <citation type="journal article" date="2019" name="Sci. Rep.">
        <title>Orb-weaving spider Araneus ventricosus genome elucidates the spidroin gene catalogue.</title>
        <authorList>
            <person name="Kono N."/>
            <person name="Nakamura H."/>
            <person name="Ohtoshi R."/>
            <person name="Moran D.A.P."/>
            <person name="Shinohara A."/>
            <person name="Yoshida Y."/>
            <person name="Fujiwara M."/>
            <person name="Mori M."/>
            <person name="Tomita M."/>
            <person name="Arakawa K."/>
        </authorList>
    </citation>
    <scope>NUCLEOTIDE SEQUENCE [LARGE SCALE GENOMIC DNA]</scope>
</reference>
<proteinExistence type="predicted"/>
<accession>A0A4Y2KF15</accession>
<protein>
    <submittedName>
        <fullName evidence="1">Uncharacterized protein</fullName>
    </submittedName>
</protein>
<gene>
    <name evidence="1" type="ORF">AVEN_150870_1</name>
</gene>
<comment type="caution">
    <text evidence="1">The sequence shown here is derived from an EMBL/GenBank/DDBJ whole genome shotgun (WGS) entry which is preliminary data.</text>
</comment>
<evidence type="ECO:0000313" key="1">
    <source>
        <dbReference type="EMBL" id="GBN00938.1"/>
    </source>
</evidence>
<organism evidence="1 2">
    <name type="scientific">Araneus ventricosus</name>
    <name type="common">Orbweaver spider</name>
    <name type="synonym">Epeira ventricosa</name>
    <dbReference type="NCBI Taxonomy" id="182803"/>
    <lineage>
        <taxon>Eukaryota</taxon>
        <taxon>Metazoa</taxon>
        <taxon>Ecdysozoa</taxon>
        <taxon>Arthropoda</taxon>
        <taxon>Chelicerata</taxon>
        <taxon>Arachnida</taxon>
        <taxon>Araneae</taxon>
        <taxon>Araneomorphae</taxon>
        <taxon>Entelegynae</taxon>
        <taxon>Araneoidea</taxon>
        <taxon>Araneidae</taxon>
        <taxon>Araneus</taxon>
    </lineage>
</organism>
<keyword evidence="2" id="KW-1185">Reference proteome</keyword>
<dbReference type="EMBL" id="BGPR01004563">
    <property type="protein sequence ID" value="GBN00938.1"/>
    <property type="molecule type" value="Genomic_DNA"/>
</dbReference>
<dbReference type="AlphaFoldDB" id="A0A4Y2KF15"/>
<dbReference type="Proteomes" id="UP000499080">
    <property type="component" value="Unassembled WGS sequence"/>
</dbReference>